<dbReference type="InterPro" id="IPR058248">
    <property type="entry name" value="Lxx211020-like"/>
</dbReference>
<keyword evidence="4" id="KW-1185">Reference proteome</keyword>
<dbReference type="PANTHER" id="PTHR36302">
    <property type="entry name" value="BLR7088 PROTEIN"/>
    <property type="match status" value="1"/>
</dbReference>
<comment type="caution">
    <text evidence="2">The sequence shown here is derived from an EMBL/GenBank/DDBJ whole genome shotgun (WGS) entry which is preliminary data.</text>
</comment>
<evidence type="ECO:0000313" key="1">
    <source>
        <dbReference type="EMBL" id="MFB8766553.1"/>
    </source>
</evidence>
<dbReference type="SUPFAM" id="SSF110087">
    <property type="entry name" value="DR1885-like metal-binding protein"/>
    <property type="match status" value="1"/>
</dbReference>
<dbReference type="EMBL" id="WWHY01000001">
    <property type="protein sequence ID" value="MYR35143.1"/>
    <property type="molecule type" value="Genomic_DNA"/>
</dbReference>
<protein>
    <submittedName>
        <fullName evidence="2">Copper chaperone PCu(A)C</fullName>
    </submittedName>
</protein>
<dbReference type="Gene3D" id="2.60.40.1890">
    <property type="entry name" value="PCu(A)C copper chaperone"/>
    <property type="match status" value="1"/>
</dbReference>
<organism evidence="2 3">
    <name type="scientific">Nocardiopsis alba</name>
    <dbReference type="NCBI Taxonomy" id="53437"/>
    <lineage>
        <taxon>Bacteria</taxon>
        <taxon>Bacillati</taxon>
        <taxon>Actinomycetota</taxon>
        <taxon>Actinomycetes</taxon>
        <taxon>Streptosporangiales</taxon>
        <taxon>Nocardiopsidaceae</taxon>
        <taxon>Nocardiopsis</taxon>
    </lineage>
</organism>
<dbReference type="RefSeq" id="WP_017534731.1">
    <property type="nucleotide sequence ID" value="NZ_BAZE01000002.1"/>
</dbReference>
<evidence type="ECO:0000313" key="3">
    <source>
        <dbReference type="Proteomes" id="UP000467124"/>
    </source>
</evidence>
<dbReference type="InterPro" id="IPR036182">
    <property type="entry name" value="PCuAC_sf"/>
</dbReference>
<dbReference type="Proteomes" id="UP001585053">
    <property type="component" value="Unassembled WGS sequence"/>
</dbReference>
<reference evidence="2 3" key="1">
    <citation type="journal article" date="2019" name="Nat. Commun.">
        <title>The antimicrobial potential of Streptomyces from insect microbiomes.</title>
        <authorList>
            <person name="Chevrette M.G."/>
            <person name="Carlson C.M."/>
            <person name="Ortega H.E."/>
            <person name="Thomas C."/>
            <person name="Ananiev G.E."/>
            <person name="Barns K.J."/>
            <person name="Book A.J."/>
            <person name="Cagnazzo J."/>
            <person name="Carlos C."/>
            <person name="Flanigan W."/>
            <person name="Grubbs K.J."/>
            <person name="Horn H.A."/>
            <person name="Hoffmann F.M."/>
            <person name="Klassen J.L."/>
            <person name="Knack J.J."/>
            <person name="Lewin G.R."/>
            <person name="McDonald B.R."/>
            <person name="Muller L."/>
            <person name="Melo W.G.P."/>
            <person name="Pinto-Tomas A.A."/>
            <person name="Schmitz A."/>
            <person name="Wendt-Pienkowski E."/>
            <person name="Wildman S."/>
            <person name="Zhao M."/>
            <person name="Zhang F."/>
            <person name="Bugni T.S."/>
            <person name="Andes D.R."/>
            <person name="Pupo M.T."/>
            <person name="Currie C.R."/>
        </authorList>
    </citation>
    <scope>NUCLEOTIDE SEQUENCE [LARGE SCALE GENOMIC DNA]</scope>
    <source>
        <strain evidence="2 3">SID5840</strain>
    </source>
</reference>
<gene>
    <name evidence="2" type="ORF">GTW20_23485</name>
    <name evidence="1" type="ORF">VSQ78_02485</name>
</gene>
<dbReference type="EMBL" id="JAYMRS010000001">
    <property type="protein sequence ID" value="MFB8766553.1"/>
    <property type="molecule type" value="Genomic_DNA"/>
</dbReference>
<dbReference type="Pfam" id="PF04314">
    <property type="entry name" value="PCuAC"/>
    <property type="match status" value="1"/>
</dbReference>
<dbReference type="PROSITE" id="PS51257">
    <property type="entry name" value="PROKAR_LIPOPROTEIN"/>
    <property type="match status" value="1"/>
</dbReference>
<dbReference type="PANTHER" id="PTHR36302:SF1">
    <property type="entry name" value="COPPER CHAPERONE PCU(A)C"/>
    <property type="match status" value="1"/>
</dbReference>
<name>A0A7K2IYW3_9ACTN</name>
<dbReference type="AlphaFoldDB" id="A0A7K2IYW3"/>
<sequence length="186" mass="19004">MRHERVRGLGGVIPAALALVLLGSACGTDGEPEPERAAVEEEPGAGAEAGDLLITGAWMPEPANPAVGVVYLEVSNDAAEDDAVVSVSTDASEDAELCRTETTESGASTMRTVEEIPVPAGGTTTFVDGGYHIMVNDIPDPLEVGDTVAVTLGFASRTEVELDVPVLEMTGGPSGGEDAGEHDGHH</sequence>
<dbReference type="GeneID" id="91390423"/>
<accession>A0A7K2IYW3</accession>
<proteinExistence type="predicted"/>
<dbReference type="Proteomes" id="UP000467124">
    <property type="component" value="Unassembled WGS sequence"/>
</dbReference>
<reference evidence="1 4" key="2">
    <citation type="submission" date="2024-01" db="EMBL/GenBank/DDBJ databases">
        <title>Genome mining of biosynthetic gene clusters to explore secondary metabolites of Streptomyces sp.</title>
        <authorList>
            <person name="Baig A."/>
            <person name="Ajitkumar Shintre N."/>
            <person name="Kumar H."/>
            <person name="Anbarasu A."/>
            <person name="Ramaiah S."/>
        </authorList>
    </citation>
    <scope>NUCLEOTIDE SEQUENCE [LARGE SCALE GENOMIC DNA]</scope>
    <source>
        <strain evidence="1 4">A01</strain>
    </source>
</reference>
<evidence type="ECO:0000313" key="2">
    <source>
        <dbReference type="EMBL" id="MYR35143.1"/>
    </source>
</evidence>
<dbReference type="InterPro" id="IPR007410">
    <property type="entry name" value="LpqE-like"/>
</dbReference>
<evidence type="ECO:0000313" key="4">
    <source>
        <dbReference type="Proteomes" id="UP001585053"/>
    </source>
</evidence>